<dbReference type="AlphaFoldDB" id="A0A480AP65"/>
<evidence type="ECO:0008006" key="3">
    <source>
        <dbReference type="Google" id="ProtNLM"/>
    </source>
</evidence>
<dbReference type="EMBL" id="BJCL01000005">
    <property type="protein sequence ID" value="GCL63429.1"/>
    <property type="molecule type" value="Genomic_DNA"/>
</dbReference>
<dbReference type="Pfam" id="PF13671">
    <property type="entry name" value="AAA_33"/>
    <property type="match status" value="1"/>
</dbReference>
<accession>A0A480AP65</accession>
<dbReference type="InterPro" id="IPR027417">
    <property type="entry name" value="P-loop_NTPase"/>
</dbReference>
<dbReference type="Gene3D" id="3.40.50.300">
    <property type="entry name" value="P-loop containing nucleotide triphosphate hydrolases"/>
    <property type="match status" value="1"/>
</dbReference>
<name>A0A480AP65_9BURK</name>
<keyword evidence="2" id="KW-1185">Reference proteome</keyword>
<protein>
    <recommendedName>
        <fullName evidence="3">Kinase</fullName>
    </recommendedName>
</protein>
<evidence type="ECO:0000313" key="1">
    <source>
        <dbReference type="EMBL" id="GCL63429.1"/>
    </source>
</evidence>
<evidence type="ECO:0000313" key="2">
    <source>
        <dbReference type="Proteomes" id="UP000301751"/>
    </source>
</evidence>
<dbReference type="SUPFAM" id="SSF52540">
    <property type="entry name" value="P-loop containing nucleoside triphosphate hydrolases"/>
    <property type="match status" value="1"/>
</dbReference>
<dbReference type="Proteomes" id="UP000301751">
    <property type="component" value="Unassembled WGS sequence"/>
</dbReference>
<organism evidence="1 2">
    <name type="scientific">Pseudaquabacterium pictum</name>
    <dbReference type="NCBI Taxonomy" id="2315236"/>
    <lineage>
        <taxon>Bacteria</taxon>
        <taxon>Pseudomonadati</taxon>
        <taxon>Pseudomonadota</taxon>
        <taxon>Betaproteobacteria</taxon>
        <taxon>Burkholderiales</taxon>
        <taxon>Sphaerotilaceae</taxon>
        <taxon>Pseudaquabacterium</taxon>
    </lineage>
</organism>
<sequence>MIATTMIHLLFGPQGAGKSTLARQLADQRQGVRFSIDDWMGELFAPDMPQPMNLPWILARVQRCEQRIWAVATDVVRRGGTAVLDVGCMQVADRARYAALASAQGLALRPHFVTAPLAVRRQRVLQRNQTRGDTFAFEVTPGMFTTMEGHFEPPDAAELAGCAVTETA</sequence>
<proteinExistence type="predicted"/>
<gene>
    <name evidence="1" type="ORF">AQPW35_25100</name>
</gene>
<comment type="caution">
    <text evidence="1">The sequence shown here is derived from an EMBL/GenBank/DDBJ whole genome shotgun (WGS) entry which is preliminary data.</text>
</comment>
<reference evidence="2" key="1">
    <citation type="submission" date="2019-03" db="EMBL/GenBank/DDBJ databases">
        <title>Aquabacterium pictum sp.nov., the first bacteriochlorophyll a-containing freshwater bacterium in the genus Aquabacterium of the class Betaproteobacteria.</title>
        <authorList>
            <person name="Hirose S."/>
            <person name="Tank M."/>
            <person name="Hara E."/>
            <person name="Tamaki H."/>
            <person name="Takaichi S."/>
            <person name="Haruta S."/>
            <person name="Hanada S."/>
        </authorList>
    </citation>
    <scope>NUCLEOTIDE SEQUENCE [LARGE SCALE GENOMIC DNA]</scope>
    <source>
        <strain evidence="2">W35</strain>
    </source>
</reference>